<keyword evidence="7" id="KW-0378">Hydrolase</keyword>
<name>A0A7S8IDR2_9CHLR</name>
<evidence type="ECO:0000259" key="6">
    <source>
        <dbReference type="PROSITE" id="PS51903"/>
    </source>
</evidence>
<sequence length="750" mass="83288">MTTLNPDLLSKDMDAVLNDAAVMRKDYQQQAIMPELLLLALIRHQETAAARLLNVFKNTRGVDLEQLERQVELAIQSRRDQDGNLDFIAKGNKKVPLSRQTIIMLDDALSVANSMHEVRIDTDHALTVLSESSMSTSGLLRQVGITPKALRDIVSDSSQVLPVKRSSGTTQDFVATARRGNMRAVYFREDLLREMINILTQSVNRHIILIGPDGVGKRTLAYSLALLMSEGKGPAGLASLVQIDETALLDNEQQAVRAGMSKARNGILFVPHLHRFFGGPIKAEFSKATPLIQKAFLDDNPVIIASTTDQEYQQRLSLVSAITENSQVIRVPEPSAEETVEMLKIMKPHLEADYDIKIQEDALQLATNLAKRYLAATPLPRSAEHLLHRTAAMVSMSRQQHLAFKPEMANDGNLDVEDVTLAASQMTGVPVSKLGEDERLRYASMVEHLNERIKGQDEAVMVVSRAIKTARVGLKDPRRPIGAFLFLGPTGVGKTELARVLADFMFGSEDAMLPLDMSEFKDESSINRLIGSPTGYVGSEEGGQLTERVRQQPYIIILFDEIEKAHPRVLDILLQVIEEGRLTDGRGVTTRFSESVIIMTSNIGSEHLSVPYLNDEIKESVMDEVRDYLRPEFINRLDEVVMFNALDADTLALIMQLELKKETRMAEERGLTLSFTDGAIDYLLSLNDEPEYGARPLKRIIRRNVREPLADFLLRANPAAGTEVRISSARKKGGGLKFAATVDGEEISME</sequence>
<dbReference type="EMBL" id="CP062983">
    <property type="protein sequence ID" value="QPC81614.1"/>
    <property type="molecule type" value="Genomic_DNA"/>
</dbReference>
<dbReference type="PRINTS" id="PR00300">
    <property type="entry name" value="CLPPROTEASEA"/>
</dbReference>
<keyword evidence="2" id="KW-0547">Nucleotide-binding</keyword>
<accession>A0A7S8IDR2</accession>
<dbReference type="FunFam" id="3.40.50.300:FF:000025">
    <property type="entry name" value="ATP-dependent Clp protease subunit"/>
    <property type="match status" value="1"/>
</dbReference>
<evidence type="ECO:0000256" key="1">
    <source>
        <dbReference type="ARBA" id="ARBA00022737"/>
    </source>
</evidence>
<dbReference type="InterPro" id="IPR003959">
    <property type="entry name" value="ATPase_AAA_core"/>
</dbReference>
<gene>
    <name evidence="7" type="ORF">G4Y79_18240</name>
</gene>
<dbReference type="CDD" id="cd19499">
    <property type="entry name" value="RecA-like_ClpB_Hsp104-like"/>
    <property type="match status" value="1"/>
</dbReference>
<dbReference type="InterPro" id="IPR041546">
    <property type="entry name" value="ClpA/ClpB_AAA_lid"/>
</dbReference>
<dbReference type="Proteomes" id="UP000594468">
    <property type="component" value="Chromosome"/>
</dbReference>
<dbReference type="RefSeq" id="WP_195169685.1">
    <property type="nucleotide sequence ID" value="NZ_CP062983.1"/>
</dbReference>
<dbReference type="KEGG" id="pmet:G4Y79_18240"/>
<dbReference type="Pfam" id="PF10431">
    <property type="entry name" value="ClpB_D2-small"/>
    <property type="match status" value="1"/>
</dbReference>
<dbReference type="PANTHER" id="PTHR11638:SF18">
    <property type="entry name" value="HEAT SHOCK PROTEIN 104"/>
    <property type="match status" value="1"/>
</dbReference>
<dbReference type="InterPro" id="IPR050130">
    <property type="entry name" value="ClpA_ClpB"/>
</dbReference>
<evidence type="ECO:0000256" key="3">
    <source>
        <dbReference type="ARBA" id="ARBA00022840"/>
    </source>
</evidence>
<evidence type="ECO:0000256" key="5">
    <source>
        <dbReference type="PROSITE-ProRule" id="PRU01251"/>
    </source>
</evidence>
<evidence type="ECO:0000256" key="2">
    <source>
        <dbReference type="ARBA" id="ARBA00022741"/>
    </source>
</evidence>
<dbReference type="PROSITE" id="PS51903">
    <property type="entry name" value="CLP_R"/>
    <property type="match status" value="1"/>
</dbReference>
<dbReference type="GO" id="GO:0016887">
    <property type="term" value="F:ATP hydrolysis activity"/>
    <property type="evidence" value="ECO:0007669"/>
    <property type="project" value="InterPro"/>
</dbReference>
<dbReference type="Gene3D" id="3.40.50.300">
    <property type="entry name" value="P-loop containing nucleotide triphosphate hydrolases"/>
    <property type="match status" value="2"/>
</dbReference>
<dbReference type="InterPro" id="IPR001270">
    <property type="entry name" value="ClpA/B"/>
</dbReference>
<keyword evidence="4" id="KW-0143">Chaperone</keyword>
<dbReference type="Gene3D" id="1.10.8.60">
    <property type="match status" value="2"/>
</dbReference>
<dbReference type="SMART" id="SM00382">
    <property type="entry name" value="AAA"/>
    <property type="match status" value="2"/>
</dbReference>
<proteinExistence type="predicted"/>
<reference evidence="7 8" key="1">
    <citation type="submission" date="2020-02" db="EMBL/GenBank/DDBJ databases">
        <authorList>
            <person name="Zheng R.K."/>
            <person name="Sun C.M."/>
        </authorList>
    </citation>
    <scope>NUCLEOTIDE SEQUENCE [LARGE SCALE GENOMIC DNA]</scope>
    <source>
        <strain evidence="8">rifampicinis</strain>
    </source>
</reference>
<feature type="domain" description="Clp R" evidence="6">
    <location>
        <begin position="6"/>
        <end position="160"/>
    </location>
</feature>
<dbReference type="InterPro" id="IPR027417">
    <property type="entry name" value="P-loop_NTPase"/>
</dbReference>
<dbReference type="Pfam" id="PF02861">
    <property type="entry name" value="Clp_N"/>
    <property type="match status" value="1"/>
</dbReference>
<keyword evidence="3 7" id="KW-0067">ATP-binding</keyword>
<dbReference type="SUPFAM" id="SSF81923">
    <property type="entry name" value="Double Clp-N motif"/>
    <property type="match status" value="1"/>
</dbReference>
<dbReference type="InterPro" id="IPR004176">
    <property type="entry name" value="Clp_R_N"/>
</dbReference>
<evidence type="ECO:0000313" key="8">
    <source>
        <dbReference type="Proteomes" id="UP000594468"/>
    </source>
</evidence>
<dbReference type="SMART" id="SM01086">
    <property type="entry name" value="ClpB_D2-small"/>
    <property type="match status" value="1"/>
</dbReference>
<dbReference type="Pfam" id="PF17871">
    <property type="entry name" value="AAA_lid_9"/>
    <property type="match status" value="1"/>
</dbReference>
<protein>
    <submittedName>
        <fullName evidence="7">ATP-dependent Clp protease ATP-binding subunit</fullName>
    </submittedName>
</protein>
<organism evidence="7 8">
    <name type="scientific">Phototrophicus methaneseepsis</name>
    <dbReference type="NCBI Taxonomy" id="2710758"/>
    <lineage>
        <taxon>Bacteria</taxon>
        <taxon>Bacillati</taxon>
        <taxon>Chloroflexota</taxon>
        <taxon>Candidatus Thermofontia</taxon>
        <taxon>Phototrophicales</taxon>
        <taxon>Phototrophicaceae</taxon>
        <taxon>Phototrophicus</taxon>
    </lineage>
</organism>
<dbReference type="GO" id="GO:0034605">
    <property type="term" value="P:cellular response to heat"/>
    <property type="evidence" value="ECO:0007669"/>
    <property type="project" value="TreeGrafter"/>
</dbReference>
<dbReference type="GO" id="GO:0008233">
    <property type="term" value="F:peptidase activity"/>
    <property type="evidence" value="ECO:0007669"/>
    <property type="project" value="UniProtKB-KW"/>
</dbReference>
<dbReference type="GO" id="GO:0005524">
    <property type="term" value="F:ATP binding"/>
    <property type="evidence" value="ECO:0007669"/>
    <property type="project" value="UniProtKB-KW"/>
</dbReference>
<dbReference type="InterPro" id="IPR036628">
    <property type="entry name" value="Clp_N_dom_sf"/>
</dbReference>
<keyword evidence="8" id="KW-1185">Reference proteome</keyword>
<dbReference type="AlphaFoldDB" id="A0A7S8IDR2"/>
<dbReference type="SUPFAM" id="SSF52540">
    <property type="entry name" value="P-loop containing nucleoside triphosphate hydrolases"/>
    <property type="match status" value="2"/>
</dbReference>
<dbReference type="InterPro" id="IPR019489">
    <property type="entry name" value="Clp_ATPase_C"/>
</dbReference>
<evidence type="ECO:0000313" key="7">
    <source>
        <dbReference type="EMBL" id="QPC81614.1"/>
    </source>
</evidence>
<dbReference type="Gene3D" id="1.10.1780.10">
    <property type="entry name" value="Clp, N-terminal domain"/>
    <property type="match status" value="1"/>
</dbReference>
<keyword evidence="1 5" id="KW-0677">Repeat</keyword>
<dbReference type="PANTHER" id="PTHR11638">
    <property type="entry name" value="ATP-DEPENDENT CLP PROTEASE"/>
    <property type="match status" value="1"/>
</dbReference>
<dbReference type="InterPro" id="IPR003593">
    <property type="entry name" value="AAA+_ATPase"/>
</dbReference>
<dbReference type="GO" id="GO:0005737">
    <property type="term" value="C:cytoplasm"/>
    <property type="evidence" value="ECO:0007669"/>
    <property type="project" value="TreeGrafter"/>
</dbReference>
<evidence type="ECO:0000256" key="4">
    <source>
        <dbReference type="ARBA" id="ARBA00023186"/>
    </source>
</evidence>
<dbReference type="GO" id="GO:0006508">
    <property type="term" value="P:proteolysis"/>
    <property type="evidence" value="ECO:0007669"/>
    <property type="project" value="UniProtKB-KW"/>
</dbReference>
<keyword evidence="7" id="KW-0645">Protease</keyword>
<dbReference type="Pfam" id="PF07724">
    <property type="entry name" value="AAA_2"/>
    <property type="match status" value="1"/>
</dbReference>